<protein>
    <submittedName>
        <fullName evidence="2">Uncharacterized protein</fullName>
    </submittedName>
</protein>
<dbReference type="Proteomes" id="UP000015453">
    <property type="component" value="Unassembled WGS sequence"/>
</dbReference>
<accession>S8CBP4</accession>
<dbReference type="AlphaFoldDB" id="S8CBP4"/>
<feature type="compositionally biased region" description="Basic and acidic residues" evidence="1">
    <location>
        <begin position="90"/>
        <end position="112"/>
    </location>
</feature>
<evidence type="ECO:0000256" key="1">
    <source>
        <dbReference type="SAM" id="MobiDB-lite"/>
    </source>
</evidence>
<sequence>SDEHSENKESSGLQISGGDERQKGEESADACLPTDANPEVRDADSADAKETCAVRVIGNEALTETRAESEKPDGEELSGDVCQGLSAASDSRREEKDVKETTHTSLEKEQEI</sequence>
<comment type="caution">
    <text evidence="2">The sequence shown here is derived from an EMBL/GenBank/DDBJ whole genome shotgun (WGS) entry which is preliminary data.</text>
</comment>
<evidence type="ECO:0000313" key="3">
    <source>
        <dbReference type="Proteomes" id="UP000015453"/>
    </source>
</evidence>
<organism evidence="2 3">
    <name type="scientific">Genlisea aurea</name>
    <dbReference type="NCBI Taxonomy" id="192259"/>
    <lineage>
        <taxon>Eukaryota</taxon>
        <taxon>Viridiplantae</taxon>
        <taxon>Streptophyta</taxon>
        <taxon>Embryophyta</taxon>
        <taxon>Tracheophyta</taxon>
        <taxon>Spermatophyta</taxon>
        <taxon>Magnoliopsida</taxon>
        <taxon>eudicotyledons</taxon>
        <taxon>Gunneridae</taxon>
        <taxon>Pentapetalae</taxon>
        <taxon>asterids</taxon>
        <taxon>lamiids</taxon>
        <taxon>Lamiales</taxon>
        <taxon>Lentibulariaceae</taxon>
        <taxon>Genlisea</taxon>
    </lineage>
</organism>
<keyword evidence="3" id="KW-1185">Reference proteome</keyword>
<feature type="region of interest" description="Disordered" evidence="1">
    <location>
        <begin position="1"/>
        <end position="112"/>
    </location>
</feature>
<feature type="compositionally biased region" description="Basic and acidic residues" evidence="1">
    <location>
        <begin position="38"/>
        <end position="52"/>
    </location>
</feature>
<feature type="compositionally biased region" description="Basic and acidic residues" evidence="1">
    <location>
        <begin position="63"/>
        <end position="74"/>
    </location>
</feature>
<dbReference type="EMBL" id="AUSU01004922">
    <property type="protein sequence ID" value="EPS64295.1"/>
    <property type="molecule type" value="Genomic_DNA"/>
</dbReference>
<gene>
    <name evidence="2" type="ORF">M569_10489</name>
</gene>
<feature type="non-terminal residue" evidence="2">
    <location>
        <position position="112"/>
    </location>
</feature>
<feature type="non-terminal residue" evidence="2">
    <location>
        <position position="1"/>
    </location>
</feature>
<evidence type="ECO:0000313" key="2">
    <source>
        <dbReference type="EMBL" id="EPS64295.1"/>
    </source>
</evidence>
<name>S8CBP4_9LAMI</name>
<proteinExistence type="predicted"/>
<reference evidence="2 3" key="1">
    <citation type="journal article" date="2013" name="BMC Genomics">
        <title>The miniature genome of a carnivorous plant Genlisea aurea contains a low number of genes and short non-coding sequences.</title>
        <authorList>
            <person name="Leushkin E.V."/>
            <person name="Sutormin R.A."/>
            <person name="Nabieva E.R."/>
            <person name="Penin A.A."/>
            <person name="Kondrashov A.S."/>
            <person name="Logacheva M.D."/>
        </authorList>
    </citation>
    <scope>NUCLEOTIDE SEQUENCE [LARGE SCALE GENOMIC DNA]</scope>
</reference>